<dbReference type="PANTHER" id="PTHR20941">
    <property type="entry name" value="FOLATE SYNTHESIS PROTEINS"/>
    <property type="match status" value="1"/>
</dbReference>
<comment type="catalytic activity">
    <reaction evidence="1">
        <text>(7,8-dihydropterin-6-yl)methyl diphosphate + 4-aminobenzoate = 7,8-dihydropteroate + diphosphate</text>
        <dbReference type="Rhea" id="RHEA:19949"/>
        <dbReference type="ChEBI" id="CHEBI:17836"/>
        <dbReference type="ChEBI" id="CHEBI:17839"/>
        <dbReference type="ChEBI" id="CHEBI:33019"/>
        <dbReference type="ChEBI" id="CHEBI:72950"/>
        <dbReference type="EC" id="2.5.1.15"/>
    </reaction>
</comment>
<reference evidence="11" key="1">
    <citation type="submission" date="2020-05" db="EMBL/GenBank/DDBJ databases">
        <authorList>
            <person name="Chiriac C."/>
            <person name="Salcher M."/>
            <person name="Ghai R."/>
            <person name="Kavagutti S V."/>
        </authorList>
    </citation>
    <scope>NUCLEOTIDE SEQUENCE</scope>
</reference>
<dbReference type="FunFam" id="3.20.20.20:FF:000006">
    <property type="entry name" value="Dihydropteroate synthase"/>
    <property type="match status" value="1"/>
</dbReference>
<dbReference type="CDD" id="cd00739">
    <property type="entry name" value="DHPS"/>
    <property type="match status" value="1"/>
</dbReference>
<dbReference type="EC" id="2.5.1.15" evidence="4"/>
<dbReference type="EMBL" id="CAFAAR010000089">
    <property type="protein sequence ID" value="CAB4807950.1"/>
    <property type="molecule type" value="Genomic_DNA"/>
</dbReference>
<evidence type="ECO:0000259" key="9">
    <source>
        <dbReference type="PROSITE" id="PS50972"/>
    </source>
</evidence>
<dbReference type="GO" id="GO:0004156">
    <property type="term" value="F:dihydropteroate synthase activity"/>
    <property type="evidence" value="ECO:0007669"/>
    <property type="project" value="UniProtKB-EC"/>
</dbReference>
<dbReference type="Gene3D" id="3.20.20.20">
    <property type="entry name" value="Dihydropteroate synthase-like"/>
    <property type="match status" value="1"/>
</dbReference>
<evidence type="ECO:0000256" key="2">
    <source>
        <dbReference type="ARBA" id="ARBA00001946"/>
    </source>
</evidence>
<comment type="cofactor">
    <cofactor evidence="2">
        <name>Mg(2+)</name>
        <dbReference type="ChEBI" id="CHEBI:18420"/>
    </cofactor>
</comment>
<evidence type="ECO:0000313" key="15">
    <source>
        <dbReference type="EMBL" id="CAB4847955.1"/>
    </source>
</evidence>
<evidence type="ECO:0000313" key="19">
    <source>
        <dbReference type="EMBL" id="CAB5073259.1"/>
    </source>
</evidence>
<dbReference type="EMBL" id="CAEZZZ010000062">
    <property type="protein sequence ID" value="CAB4782829.1"/>
    <property type="molecule type" value="Genomic_DNA"/>
</dbReference>
<dbReference type="InterPro" id="IPR006390">
    <property type="entry name" value="DHP_synth_dom"/>
</dbReference>
<dbReference type="GO" id="GO:0046654">
    <property type="term" value="P:tetrahydrofolate biosynthetic process"/>
    <property type="evidence" value="ECO:0007669"/>
    <property type="project" value="TreeGrafter"/>
</dbReference>
<gene>
    <name evidence="10" type="ORF">UFOPK1773_00013</name>
    <name evidence="11" type="ORF">UFOPK2288_00900</name>
    <name evidence="12" type="ORF">UFOPK2589_01118</name>
    <name evidence="13" type="ORF">UFOPK2931_00899</name>
    <name evidence="14" type="ORF">UFOPK3056_00869</name>
    <name evidence="15" type="ORF">UFOPK3287_00218</name>
    <name evidence="16" type="ORF">UFOPK3558_00401</name>
    <name evidence="17" type="ORF">UFOPK3916_00413</name>
    <name evidence="18" type="ORF">UFOPK4074_00590</name>
    <name evidence="19" type="ORF">UFOPK4372_00715</name>
</gene>
<dbReference type="PANTHER" id="PTHR20941:SF1">
    <property type="entry name" value="FOLIC ACID SYNTHESIS PROTEIN FOL1"/>
    <property type="match status" value="1"/>
</dbReference>
<dbReference type="EMBL" id="CAEZUA010000001">
    <property type="protein sequence ID" value="CAB4579345.1"/>
    <property type="molecule type" value="Genomic_DNA"/>
</dbReference>
<dbReference type="InterPro" id="IPR011005">
    <property type="entry name" value="Dihydropteroate_synth-like_sf"/>
</dbReference>
<dbReference type="InterPro" id="IPR045031">
    <property type="entry name" value="DHP_synth-like"/>
</dbReference>
<comment type="pathway">
    <text evidence="3">Cofactor biosynthesis; tetrahydrofolate biosynthesis; 7,8-dihydrofolate from 2-amino-4-hydroxy-6-hydroxymethyl-7,8-dihydropteridine diphosphate and 4-aminobenzoate: step 1/2.</text>
</comment>
<evidence type="ECO:0000256" key="3">
    <source>
        <dbReference type="ARBA" id="ARBA00004763"/>
    </source>
</evidence>
<dbReference type="EMBL" id="CAEZWS010000046">
    <property type="protein sequence ID" value="CAB4668574.1"/>
    <property type="molecule type" value="Genomic_DNA"/>
</dbReference>
<protein>
    <recommendedName>
        <fullName evidence="4">dihydropteroate synthase</fullName>
        <ecNumber evidence="4">2.5.1.15</ecNumber>
    </recommendedName>
</protein>
<dbReference type="InterPro" id="IPR000489">
    <property type="entry name" value="Pterin-binding_dom"/>
</dbReference>
<evidence type="ECO:0000256" key="6">
    <source>
        <dbReference type="ARBA" id="ARBA00022723"/>
    </source>
</evidence>
<keyword evidence="5" id="KW-0808">Transferase</keyword>
<feature type="domain" description="Pterin-binding" evidence="9">
    <location>
        <begin position="13"/>
        <end position="266"/>
    </location>
</feature>
<evidence type="ECO:0000313" key="13">
    <source>
        <dbReference type="EMBL" id="CAB4782829.1"/>
    </source>
</evidence>
<evidence type="ECO:0000256" key="1">
    <source>
        <dbReference type="ARBA" id="ARBA00000012"/>
    </source>
</evidence>
<dbReference type="PROSITE" id="PS50972">
    <property type="entry name" value="PTERIN_BINDING"/>
    <property type="match status" value="1"/>
</dbReference>
<evidence type="ECO:0000313" key="18">
    <source>
        <dbReference type="EMBL" id="CAB5009975.1"/>
    </source>
</evidence>
<name>A0A6J6M6S7_9ZZZZ</name>
<dbReference type="SUPFAM" id="SSF51717">
    <property type="entry name" value="Dihydropteroate synthetase-like"/>
    <property type="match status" value="1"/>
</dbReference>
<evidence type="ECO:0000256" key="4">
    <source>
        <dbReference type="ARBA" id="ARBA00012458"/>
    </source>
</evidence>
<dbReference type="PROSITE" id="PS00792">
    <property type="entry name" value="DHPS_1"/>
    <property type="match status" value="1"/>
</dbReference>
<accession>A0A6J6M6S7</accession>
<dbReference type="EMBL" id="CAFBOE010000020">
    <property type="protein sequence ID" value="CAB4971135.1"/>
    <property type="molecule type" value="Genomic_DNA"/>
</dbReference>
<dbReference type="GO" id="GO:0046656">
    <property type="term" value="P:folic acid biosynthetic process"/>
    <property type="evidence" value="ECO:0007669"/>
    <property type="project" value="UniProtKB-KW"/>
</dbReference>
<dbReference type="GO" id="GO:0046872">
    <property type="term" value="F:metal ion binding"/>
    <property type="evidence" value="ECO:0007669"/>
    <property type="project" value="UniProtKB-KW"/>
</dbReference>
<organism evidence="11">
    <name type="scientific">freshwater metagenome</name>
    <dbReference type="NCBI Taxonomy" id="449393"/>
    <lineage>
        <taxon>unclassified sequences</taxon>
        <taxon>metagenomes</taxon>
        <taxon>ecological metagenomes</taxon>
    </lineage>
</organism>
<evidence type="ECO:0000313" key="12">
    <source>
        <dbReference type="EMBL" id="CAB4706649.1"/>
    </source>
</evidence>
<dbReference type="EMBL" id="CAFBQZ010000048">
    <property type="protein sequence ID" value="CAB5073259.1"/>
    <property type="molecule type" value="Genomic_DNA"/>
</dbReference>
<evidence type="ECO:0000313" key="17">
    <source>
        <dbReference type="EMBL" id="CAB4971135.1"/>
    </source>
</evidence>
<evidence type="ECO:0000313" key="16">
    <source>
        <dbReference type="EMBL" id="CAB4895623.1"/>
    </source>
</evidence>
<proteinExistence type="predicted"/>
<dbReference type="PROSITE" id="PS00793">
    <property type="entry name" value="DHPS_2"/>
    <property type="match status" value="1"/>
</dbReference>
<keyword evidence="6" id="KW-0479">Metal-binding</keyword>
<dbReference type="Pfam" id="PF00809">
    <property type="entry name" value="Pterin_bind"/>
    <property type="match status" value="1"/>
</dbReference>
<dbReference type="EMBL" id="CAFBMI010000020">
    <property type="protein sequence ID" value="CAB4895623.1"/>
    <property type="molecule type" value="Genomic_DNA"/>
</dbReference>
<dbReference type="EMBL" id="CAFBPG010000039">
    <property type="protein sequence ID" value="CAB5009975.1"/>
    <property type="molecule type" value="Genomic_DNA"/>
</dbReference>
<dbReference type="AlphaFoldDB" id="A0A6J6M6S7"/>
<evidence type="ECO:0000313" key="11">
    <source>
        <dbReference type="EMBL" id="CAB4668574.1"/>
    </source>
</evidence>
<dbReference type="NCBIfam" id="TIGR01496">
    <property type="entry name" value="DHPS"/>
    <property type="match status" value="1"/>
</dbReference>
<evidence type="ECO:0000256" key="5">
    <source>
        <dbReference type="ARBA" id="ARBA00022679"/>
    </source>
</evidence>
<dbReference type="GO" id="GO:0005829">
    <property type="term" value="C:cytosol"/>
    <property type="evidence" value="ECO:0007669"/>
    <property type="project" value="TreeGrafter"/>
</dbReference>
<keyword evidence="8" id="KW-0289">Folate biosynthesis</keyword>
<evidence type="ECO:0000313" key="14">
    <source>
        <dbReference type="EMBL" id="CAB4807950.1"/>
    </source>
</evidence>
<evidence type="ECO:0000256" key="8">
    <source>
        <dbReference type="ARBA" id="ARBA00022909"/>
    </source>
</evidence>
<sequence>MALSDLGLAQNRTLVMGILNVTPDSFADGGHFASHENAIARGLEMLSEGVDIIDIGGESTRPGAVRVSAEEEQRRILAVITSLAQSGAIISVDTKRADTAQLAISSGAKLVNDVSAGVSDSQMLATVAQLGVPYIAMHNRGDSIEMQSRATYKDVLAEVLDELTDRVEQSLKAGISRDNLVIDPGLGFAKESEHNWEILRNLEKFKELGFPVLVGGSRKRFLGALVNAQDPNERESASIALTTHCATAGVWGVRVHSVKPHRDAIALVGKLS</sequence>
<keyword evidence="7" id="KW-0460">Magnesium</keyword>
<evidence type="ECO:0000313" key="10">
    <source>
        <dbReference type="EMBL" id="CAB4579345.1"/>
    </source>
</evidence>
<dbReference type="EMBL" id="CAFBJH010000007">
    <property type="protein sequence ID" value="CAB4847955.1"/>
    <property type="molecule type" value="Genomic_DNA"/>
</dbReference>
<evidence type="ECO:0000256" key="7">
    <source>
        <dbReference type="ARBA" id="ARBA00022842"/>
    </source>
</evidence>
<dbReference type="EMBL" id="CAEZXT010000097">
    <property type="protein sequence ID" value="CAB4706649.1"/>
    <property type="molecule type" value="Genomic_DNA"/>
</dbReference>